<reference evidence="1" key="2">
    <citation type="submission" date="2021-04" db="EMBL/GenBank/DDBJ databases">
        <authorList>
            <person name="Gilroy R."/>
        </authorList>
    </citation>
    <scope>NUCLEOTIDE SEQUENCE</scope>
    <source>
        <strain evidence="1">Gambia15-2214</strain>
    </source>
</reference>
<evidence type="ECO:0000313" key="1">
    <source>
        <dbReference type="EMBL" id="MBU3850133.1"/>
    </source>
</evidence>
<evidence type="ECO:0000313" key="2">
    <source>
        <dbReference type="Proteomes" id="UP000823914"/>
    </source>
</evidence>
<protein>
    <submittedName>
        <fullName evidence="1">Uncharacterized protein</fullName>
    </submittedName>
</protein>
<name>A0A9E2L215_9SPIR</name>
<proteinExistence type="predicted"/>
<dbReference type="EMBL" id="JAHLFV010000147">
    <property type="protein sequence ID" value="MBU3850133.1"/>
    <property type="molecule type" value="Genomic_DNA"/>
</dbReference>
<dbReference type="Proteomes" id="UP000823914">
    <property type="component" value="Unassembled WGS sequence"/>
</dbReference>
<gene>
    <name evidence="1" type="ORF">IAA16_06165</name>
</gene>
<reference evidence="1" key="1">
    <citation type="journal article" date="2021" name="PeerJ">
        <title>Extensive microbial diversity within the chicken gut microbiome revealed by metagenomics and culture.</title>
        <authorList>
            <person name="Gilroy R."/>
            <person name="Ravi A."/>
            <person name="Getino M."/>
            <person name="Pursley I."/>
            <person name="Horton D.L."/>
            <person name="Alikhan N.F."/>
            <person name="Baker D."/>
            <person name="Gharbi K."/>
            <person name="Hall N."/>
            <person name="Watson M."/>
            <person name="Adriaenssens E.M."/>
            <person name="Foster-Nyarko E."/>
            <person name="Jarju S."/>
            <person name="Secka A."/>
            <person name="Antonio M."/>
            <person name="Oren A."/>
            <person name="Chaudhuri R.R."/>
            <person name="La Ragione R."/>
            <person name="Hildebrand F."/>
            <person name="Pallen M.J."/>
        </authorList>
    </citation>
    <scope>NUCLEOTIDE SEQUENCE</scope>
    <source>
        <strain evidence="1">Gambia15-2214</strain>
    </source>
</reference>
<organism evidence="1 2">
    <name type="scientific">Candidatus Treponema excrementipullorum</name>
    <dbReference type="NCBI Taxonomy" id="2838768"/>
    <lineage>
        <taxon>Bacteria</taxon>
        <taxon>Pseudomonadati</taxon>
        <taxon>Spirochaetota</taxon>
        <taxon>Spirochaetia</taxon>
        <taxon>Spirochaetales</taxon>
        <taxon>Treponemataceae</taxon>
        <taxon>Treponema</taxon>
    </lineage>
</organism>
<accession>A0A9E2L215</accession>
<comment type="caution">
    <text evidence="1">The sequence shown here is derived from an EMBL/GenBank/DDBJ whole genome shotgun (WGS) entry which is preliminary data.</text>
</comment>
<dbReference type="AlphaFoldDB" id="A0A9E2L215"/>
<sequence length="224" mass="26341">MVNADDKINNILNELTGTYENLLSLRDDIWMGLDHSSIEEVEAASEFQKQYIRLLDQFSKNSEEIATLISQFTGIREKETPVVIDSKDHNNERIIAELNKEEPHSLTEDFTYKKPYAIIIENCAYKGLENWKDVYKQICKHLAKKNEKLFDSLSSNKELISKQNKKYFTTDKKEIRRAEKITEKTFVEMNLSANDFVKRIQEIFAVFKMQNDDLIIYLRQDRNA</sequence>